<evidence type="ECO:0000313" key="1">
    <source>
        <dbReference type="Ensembl" id="ENSOARP00020060766.1"/>
    </source>
</evidence>
<reference evidence="1" key="3">
    <citation type="submission" date="2025-09" db="UniProtKB">
        <authorList>
            <consortium name="Ensembl"/>
        </authorList>
    </citation>
    <scope>IDENTIFICATION</scope>
</reference>
<reference evidence="1" key="2">
    <citation type="submission" date="2025-08" db="UniProtKB">
        <authorList>
            <consortium name="Ensembl"/>
        </authorList>
    </citation>
    <scope>IDENTIFICATION</scope>
</reference>
<accession>A0AC11ENF7</accession>
<proteinExistence type="predicted"/>
<reference evidence="1" key="1">
    <citation type="submission" date="2020-11" db="EMBL/GenBank/DDBJ databases">
        <authorList>
            <person name="Davenport K.M."/>
            <person name="Bickhart D.M."/>
            <person name="Smith T.P.L."/>
            <person name="Murdoch B.M."/>
            <person name="Rosen B.D."/>
        </authorList>
    </citation>
    <scope>NUCLEOTIDE SEQUENCE [LARGE SCALE GENOMIC DNA]</scope>
    <source>
        <strain evidence="1">OAR_USU_Benz2616</strain>
    </source>
</reference>
<dbReference type="Ensembl" id="ENSOART00020074055.1">
    <property type="protein sequence ID" value="ENSOARP00020060766.1"/>
    <property type="gene ID" value="ENSOARG00020033962.1"/>
</dbReference>
<sequence>MKKTHIPPMFTAGRFTIARTWTQPRCPRTDEWIEKMWYKYTAEYCTTTKRNETGSFVVMWMDLDSVIQSEVRKRKTNIIY</sequence>
<name>A0AC11ENF7_SHEEP</name>
<organism evidence="1">
    <name type="scientific">Ovis aries</name>
    <name type="common">Sheep</name>
    <dbReference type="NCBI Taxonomy" id="9940"/>
    <lineage>
        <taxon>Eukaryota</taxon>
        <taxon>Metazoa</taxon>
        <taxon>Chordata</taxon>
        <taxon>Craniata</taxon>
        <taxon>Vertebrata</taxon>
        <taxon>Euteleostomi</taxon>
        <taxon>Mammalia</taxon>
        <taxon>Eutheria</taxon>
        <taxon>Laurasiatheria</taxon>
        <taxon>Artiodactyla</taxon>
        <taxon>Ruminantia</taxon>
        <taxon>Pecora</taxon>
        <taxon>Bovidae</taxon>
        <taxon>Caprinae</taxon>
        <taxon>Ovis</taxon>
    </lineage>
</organism>
<protein>
    <submittedName>
        <fullName evidence="1">Uncharacterized protein</fullName>
    </submittedName>
</protein>